<dbReference type="PROSITE" id="PS51257">
    <property type="entry name" value="PROKAR_LIPOPROTEIN"/>
    <property type="match status" value="1"/>
</dbReference>
<dbReference type="EMBL" id="BARV01042433">
    <property type="protein sequence ID" value="GAI47931.1"/>
    <property type="molecule type" value="Genomic_DNA"/>
</dbReference>
<protein>
    <submittedName>
        <fullName evidence="1">Uncharacterized protein</fullName>
    </submittedName>
</protein>
<evidence type="ECO:0000313" key="1">
    <source>
        <dbReference type="EMBL" id="GAI47931.1"/>
    </source>
</evidence>
<accession>X1PZJ3</accession>
<sequence length="35" mass="3775">MKSEILIALGILFLVVCGCLSHTLLENFRGRGGRG</sequence>
<proteinExistence type="predicted"/>
<reference evidence="1" key="1">
    <citation type="journal article" date="2014" name="Front. Microbiol.">
        <title>High frequency of phylogenetically diverse reductive dehalogenase-homologous genes in deep subseafloor sedimentary metagenomes.</title>
        <authorList>
            <person name="Kawai M."/>
            <person name="Futagami T."/>
            <person name="Toyoda A."/>
            <person name="Takaki Y."/>
            <person name="Nishi S."/>
            <person name="Hori S."/>
            <person name="Arai W."/>
            <person name="Tsubouchi T."/>
            <person name="Morono Y."/>
            <person name="Uchiyama I."/>
            <person name="Ito T."/>
            <person name="Fujiyama A."/>
            <person name="Inagaki F."/>
            <person name="Takami H."/>
        </authorList>
    </citation>
    <scope>NUCLEOTIDE SEQUENCE</scope>
    <source>
        <strain evidence="1">Expedition CK06-06</strain>
    </source>
</reference>
<dbReference type="AlphaFoldDB" id="X1PZJ3"/>
<comment type="caution">
    <text evidence="1">The sequence shown here is derived from an EMBL/GenBank/DDBJ whole genome shotgun (WGS) entry which is preliminary data.</text>
</comment>
<gene>
    <name evidence="1" type="ORF">S06H3_63818</name>
</gene>
<feature type="non-terminal residue" evidence="1">
    <location>
        <position position="35"/>
    </location>
</feature>
<organism evidence="1">
    <name type="scientific">marine sediment metagenome</name>
    <dbReference type="NCBI Taxonomy" id="412755"/>
    <lineage>
        <taxon>unclassified sequences</taxon>
        <taxon>metagenomes</taxon>
        <taxon>ecological metagenomes</taxon>
    </lineage>
</organism>
<name>X1PZJ3_9ZZZZ</name>